<organism evidence="2 3">
    <name type="scientific">Thiocapsa roseopersicina</name>
    <dbReference type="NCBI Taxonomy" id="1058"/>
    <lineage>
        <taxon>Bacteria</taxon>
        <taxon>Pseudomonadati</taxon>
        <taxon>Pseudomonadota</taxon>
        <taxon>Gammaproteobacteria</taxon>
        <taxon>Chromatiales</taxon>
        <taxon>Chromatiaceae</taxon>
        <taxon>Thiocapsa</taxon>
    </lineage>
</organism>
<gene>
    <name evidence="2" type="ORF">SAMN05421783_15014</name>
</gene>
<dbReference type="AlphaFoldDB" id="A0A1H3DJE6"/>
<evidence type="ECO:0000256" key="1">
    <source>
        <dbReference type="SAM" id="MobiDB-lite"/>
    </source>
</evidence>
<accession>A0A1H3DJE6</accession>
<keyword evidence="3" id="KW-1185">Reference proteome</keyword>
<feature type="compositionally biased region" description="Low complexity" evidence="1">
    <location>
        <begin position="147"/>
        <end position="178"/>
    </location>
</feature>
<reference evidence="3" key="1">
    <citation type="submission" date="2016-10" db="EMBL/GenBank/DDBJ databases">
        <authorList>
            <person name="Varghese N."/>
            <person name="Submissions S."/>
        </authorList>
    </citation>
    <scope>NUCLEOTIDE SEQUENCE [LARGE SCALE GENOMIC DNA]</scope>
    <source>
        <strain evidence="3">DSM 217</strain>
    </source>
</reference>
<dbReference type="EMBL" id="FNNZ01000050">
    <property type="protein sequence ID" value="SDX66228.1"/>
    <property type="molecule type" value="Genomic_DNA"/>
</dbReference>
<dbReference type="Proteomes" id="UP000198816">
    <property type="component" value="Unassembled WGS sequence"/>
</dbReference>
<proteinExistence type="predicted"/>
<evidence type="ECO:0000313" key="2">
    <source>
        <dbReference type="EMBL" id="SDX66228.1"/>
    </source>
</evidence>
<sequence>MRSAIGWPSWFLATAATKGAVSASVVRASRGDTPAPIDAVDFDHPGQLQLGVALELDLQKLVPDAPGRGVGKTSRWMVEREAATVLCGTVQVDDAYLGVELVSGTAGRGSENKVPFIAAVSVNDQCAPVSSRCPASPEPPSPHEQARTSPPAAPSSPMAWPASPASPTSAAPTSRPSSGRQIQGLADVSLGQYRPRQHQERLQRGLPQL</sequence>
<feature type="region of interest" description="Disordered" evidence="1">
    <location>
        <begin position="127"/>
        <end position="209"/>
    </location>
</feature>
<evidence type="ECO:0000313" key="3">
    <source>
        <dbReference type="Proteomes" id="UP000198816"/>
    </source>
</evidence>
<name>A0A1H3DJE6_THIRO</name>
<protein>
    <submittedName>
        <fullName evidence="2">Uncharacterized protein</fullName>
    </submittedName>
</protein>